<proteinExistence type="predicted"/>
<name>A0A367YXS2_9ACTN</name>
<gene>
    <name evidence="1" type="ORF">DT076_03550</name>
</gene>
<keyword evidence="2" id="KW-1185">Reference proteome</keyword>
<dbReference type="AlphaFoldDB" id="A0A367YXS2"/>
<dbReference type="EMBL" id="QOUI01000002">
    <property type="protein sequence ID" value="RCK70527.1"/>
    <property type="molecule type" value="Genomic_DNA"/>
</dbReference>
<dbReference type="RefSeq" id="WP_114125299.1">
    <property type="nucleotide sequence ID" value="NZ_QOUI01000002.1"/>
</dbReference>
<accession>A0A367YXS2</accession>
<sequence>MPRLAAIALATHLNTLQHTPLSAEVAASQIAHGDVAHHVVDADGLLGLDPLRATDLLDALRAVQLLAPGSWLLALPRPGALGVLRGPVELNSAALEAGAAVVHEGGVCAFVPHRVGPAVQWRVLRAHRPFPVPSSAETERALSTELLRAADALAELQAASGQRPQLLDGPVLAPGYPARQERAAERALRLVQVTEAGLSDDREVLHSFALQRRTELLRRLHTVASDALCAACAWPAAER</sequence>
<organism evidence="1 2">
    <name type="scientific">Desertihabitans brevis</name>
    <dbReference type="NCBI Taxonomy" id="2268447"/>
    <lineage>
        <taxon>Bacteria</taxon>
        <taxon>Bacillati</taxon>
        <taxon>Actinomycetota</taxon>
        <taxon>Actinomycetes</taxon>
        <taxon>Propionibacteriales</taxon>
        <taxon>Propionibacteriaceae</taxon>
        <taxon>Desertihabitans</taxon>
    </lineage>
</organism>
<evidence type="ECO:0000313" key="1">
    <source>
        <dbReference type="EMBL" id="RCK70527.1"/>
    </source>
</evidence>
<protein>
    <submittedName>
        <fullName evidence="1">Uncharacterized protein</fullName>
    </submittedName>
</protein>
<dbReference type="Proteomes" id="UP000252770">
    <property type="component" value="Unassembled WGS sequence"/>
</dbReference>
<comment type="caution">
    <text evidence="1">The sequence shown here is derived from an EMBL/GenBank/DDBJ whole genome shotgun (WGS) entry which is preliminary data.</text>
</comment>
<evidence type="ECO:0000313" key="2">
    <source>
        <dbReference type="Proteomes" id="UP000252770"/>
    </source>
</evidence>
<reference evidence="1 2" key="1">
    <citation type="submission" date="2018-07" db="EMBL/GenBank/DDBJ databases">
        <title>Desertimonas flava gen. nov. sp. nov.</title>
        <authorList>
            <person name="Liu S."/>
        </authorList>
    </citation>
    <scope>NUCLEOTIDE SEQUENCE [LARGE SCALE GENOMIC DNA]</scope>
    <source>
        <strain evidence="1 2">16Sb5-5</strain>
    </source>
</reference>